<evidence type="ECO:0000313" key="1">
    <source>
        <dbReference type="EMBL" id="QIB75640.1"/>
    </source>
</evidence>
<name>A0A6C0UKD6_9EURY</name>
<accession>A0A6C0UKD6</accession>
<sequence>MSSNPIETTFDLQHQSVKQAREIVEQNVKLQQSMMQSVPDGMDAQRSVQHRASDLSKQALHTYAEAIEAASPEAEMSFEDMHQAIDDGFDMFNESLDDMWDYYEQIVDMNVEAYDEFTDTQLDFVHDSFDAFLESYEAVEEQTIEITNPEMHPED</sequence>
<organism evidence="1 2">
    <name type="scientific">Halogeometricum borinquense</name>
    <dbReference type="NCBI Taxonomy" id="60847"/>
    <lineage>
        <taxon>Archaea</taxon>
        <taxon>Methanobacteriati</taxon>
        <taxon>Methanobacteriota</taxon>
        <taxon>Stenosarchaea group</taxon>
        <taxon>Halobacteria</taxon>
        <taxon>Halobacteriales</taxon>
        <taxon>Haloferacaceae</taxon>
        <taxon>Halogeometricum</taxon>
    </lineage>
</organism>
<dbReference type="Proteomes" id="UP000465846">
    <property type="component" value="Chromosome"/>
</dbReference>
<reference evidence="1 2" key="1">
    <citation type="submission" date="2020-02" db="EMBL/GenBank/DDBJ databases">
        <title>Whole genome sequence of Halogeometricum borinquense strain wsp4.</title>
        <authorList>
            <person name="Verma D.K."/>
            <person name="Gopal K."/>
            <person name="Prasad E.S."/>
        </authorList>
    </citation>
    <scope>NUCLEOTIDE SEQUENCE [LARGE SCALE GENOMIC DNA]</scope>
    <source>
        <strain evidence="2">wsp4</strain>
    </source>
</reference>
<protein>
    <submittedName>
        <fullName evidence="1">Uncharacterized protein</fullName>
    </submittedName>
</protein>
<dbReference type="EMBL" id="CP048739">
    <property type="protein sequence ID" value="QIB75640.1"/>
    <property type="molecule type" value="Genomic_DNA"/>
</dbReference>
<dbReference type="GeneID" id="44080915"/>
<gene>
    <name evidence="1" type="ORF">G3I44_15900</name>
</gene>
<dbReference type="AlphaFoldDB" id="A0A6C0UKD6"/>
<evidence type="ECO:0000313" key="2">
    <source>
        <dbReference type="Proteomes" id="UP000465846"/>
    </source>
</evidence>
<proteinExistence type="predicted"/>
<dbReference type="RefSeq" id="WP_163487397.1">
    <property type="nucleotide sequence ID" value="NZ_CP048739.1"/>
</dbReference>